<evidence type="ECO:0000256" key="1">
    <source>
        <dbReference type="SAM" id="Phobius"/>
    </source>
</evidence>
<evidence type="ECO:0000313" key="3">
    <source>
        <dbReference type="Proteomes" id="UP000230069"/>
    </source>
</evidence>
<proteinExistence type="predicted"/>
<keyword evidence="1" id="KW-0472">Membrane</keyword>
<feature type="transmembrane region" description="Helical" evidence="1">
    <location>
        <begin position="52"/>
        <end position="73"/>
    </location>
</feature>
<dbReference type="EMBL" id="KZ305030">
    <property type="protein sequence ID" value="PIA50333.1"/>
    <property type="molecule type" value="Genomic_DNA"/>
</dbReference>
<dbReference type="PANTHER" id="PTHR37744:SF1">
    <property type="entry name" value="STAR LIPID TRANSFER-LIKE PROTEIN"/>
    <property type="match status" value="1"/>
</dbReference>
<keyword evidence="3" id="KW-1185">Reference proteome</keyword>
<dbReference type="AlphaFoldDB" id="A0A2G5E3J5"/>
<feature type="transmembrane region" description="Helical" evidence="1">
    <location>
        <begin position="22"/>
        <end position="40"/>
    </location>
</feature>
<accession>A0A2G5E3J5</accession>
<name>A0A2G5E3J5_AQUCA</name>
<evidence type="ECO:0000313" key="2">
    <source>
        <dbReference type="EMBL" id="PIA50333.1"/>
    </source>
</evidence>
<keyword evidence="1" id="KW-1133">Transmembrane helix</keyword>
<reference evidence="2 3" key="1">
    <citation type="submission" date="2017-09" db="EMBL/GenBank/DDBJ databases">
        <title>WGS assembly of Aquilegia coerulea Goldsmith.</title>
        <authorList>
            <person name="Hodges S."/>
            <person name="Kramer E."/>
            <person name="Nordborg M."/>
            <person name="Tomkins J."/>
            <person name="Borevitz J."/>
            <person name="Derieg N."/>
            <person name="Yan J."/>
            <person name="Mihaltcheva S."/>
            <person name="Hayes R.D."/>
            <person name="Rokhsar D."/>
        </authorList>
    </citation>
    <scope>NUCLEOTIDE SEQUENCE [LARGE SCALE GENOMIC DNA]</scope>
    <source>
        <strain evidence="3">cv. Goldsmith</strain>
    </source>
</reference>
<protein>
    <submittedName>
        <fullName evidence="2">Uncharacterized protein</fullName>
    </submittedName>
</protein>
<dbReference type="Proteomes" id="UP000230069">
    <property type="component" value="Unassembled WGS sequence"/>
</dbReference>
<dbReference type="FunCoup" id="A0A2G5E3J5">
    <property type="interactions" value="489"/>
</dbReference>
<keyword evidence="1" id="KW-0812">Transmembrane</keyword>
<gene>
    <name evidence="2" type="ORF">AQUCO_01300818v1</name>
</gene>
<organism evidence="2 3">
    <name type="scientific">Aquilegia coerulea</name>
    <name type="common">Rocky mountain columbine</name>
    <dbReference type="NCBI Taxonomy" id="218851"/>
    <lineage>
        <taxon>Eukaryota</taxon>
        <taxon>Viridiplantae</taxon>
        <taxon>Streptophyta</taxon>
        <taxon>Embryophyta</taxon>
        <taxon>Tracheophyta</taxon>
        <taxon>Spermatophyta</taxon>
        <taxon>Magnoliopsida</taxon>
        <taxon>Ranunculales</taxon>
        <taxon>Ranunculaceae</taxon>
        <taxon>Thalictroideae</taxon>
        <taxon>Aquilegia</taxon>
    </lineage>
</organism>
<dbReference type="STRING" id="218851.A0A2G5E3J5"/>
<dbReference type="PANTHER" id="PTHR37744">
    <property type="entry name" value="STAR LIPID TRANSFER-LIKE PROTEIN"/>
    <property type="match status" value="1"/>
</dbReference>
<dbReference type="OrthoDB" id="1905234at2759"/>
<dbReference type="InParanoid" id="A0A2G5E3J5"/>
<sequence length="106" mass="11368">MREEESSISDNYSDGGGDIEGHWWWALASATQAVTGIVAYRRGRRSESQFLMPLRAFFVASLVVGSGATAIAGCLSASGIHKIEDLKNVGKNLRSGLGVRPRETGK</sequence>